<proteinExistence type="predicted"/>
<evidence type="ECO:0000313" key="2">
    <source>
        <dbReference type="Proteomes" id="UP001152467"/>
    </source>
</evidence>
<organism evidence="1 2">
    <name type="scientific">Pseudoalteromonas holothuriae</name>
    <dbReference type="NCBI Taxonomy" id="2963714"/>
    <lineage>
        <taxon>Bacteria</taxon>
        <taxon>Pseudomonadati</taxon>
        <taxon>Pseudomonadota</taxon>
        <taxon>Gammaproteobacteria</taxon>
        <taxon>Alteromonadales</taxon>
        <taxon>Pseudoalteromonadaceae</taxon>
        <taxon>Pseudoalteromonas</taxon>
    </lineage>
</organism>
<dbReference type="InterPro" id="IPR016181">
    <property type="entry name" value="Acyl_CoA_acyltransferase"/>
</dbReference>
<sequence length="346" mass="39893">MTFELSDWLKQYVQNANMDVRFNDKVVLEEFIRTSGCSVIDHYTWMSDYHKEYLASQYDKVQCASLLLESNGKVAGVFTINVRQTENSYELGSSSAEVLPPFIEQTLSRKVKHKLYKQCFNLLLALSDTLSIKNLASSFDFQSGICEPWYNLFLQYGAKINVSQNLFCDLTMSSDAYLNAIRERYKNHIKRADKLWNISIKTQINWQDFYLFQQLHLDVAGFKTRSDLSWEMLYQAVNRQDAFVVIVLDQSNNLVGAALFTVSNEVATYSVGVYDRSLFASPVSHLVHYRAIEKMRDLGIKTYFIGAKNALNEWHQPSEKESKIGEFKEGFATFSLLKTHLSIELK</sequence>
<dbReference type="SUPFAM" id="SSF55729">
    <property type="entry name" value="Acyl-CoA N-acyltransferases (Nat)"/>
    <property type="match status" value="1"/>
</dbReference>
<dbReference type="RefSeq" id="WP_261626277.1">
    <property type="nucleotide sequence ID" value="NZ_CAMAPC010000006.1"/>
</dbReference>
<evidence type="ECO:0000313" key="1">
    <source>
        <dbReference type="EMBL" id="CAH9056915.1"/>
    </source>
</evidence>
<keyword evidence="2" id="KW-1185">Reference proteome</keyword>
<evidence type="ECO:0008006" key="3">
    <source>
        <dbReference type="Google" id="ProtNLM"/>
    </source>
</evidence>
<reference evidence="1" key="1">
    <citation type="submission" date="2022-07" db="EMBL/GenBank/DDBJ databases">
        <authorList>
            <person name="Criscuolo A."/>
        </authorList>
    </citation>
    <scope>NUCLEOTIDE SEQUENCE</scope>
    <source>
        <strain evidence="1">CIP111854</strain>
    </source>
</reference>
<dbReference type="AlphaFoldDB" id="A0A9W4QX08"/>
<dbReference type="Proteomes" id="UP001152467">
    <property type="component" value="Unassembled WGS sequence"/>
</dbReference>
<comment type="caution">
    <text evidence="1">The sequence shown here is derived from an EMBL/GenBank/DDBJ whole genome shotgun (WGS) entry which is preliminary data.</text>
</comment>
<protein>
    <recommendedName>
        <fullName evidence="3">BioF2-like acetyltransferase domain-containing protein</fullName>
    </recommendedName>
</protein>
<gene>
    <name evidence="1" type="ORF">PSECIP111854_01890</name>
</gene>
<dbReference type="Gene3D" id="3.40.630.30">
    <property type="match status" value="1"/>
</dbReference>
<name>A0A9W4QX08_9GAMM</name>
<accession>A0A9W4QX08</accession>
<dbReference type="EMBL" id="CAMAPC010000006">
    <property type="protein sequence ID" value="CAH9056915.1"/>
    <property type="molecule type" value="Genomic_DNA"/>
</dbReference>